<evidence type="ECO:0000313" key="8">
    <source>
        <dbReference type="Proteomes" id="UP000624244"/>
    </source>
</evidence>
<feature type="transmembrane region" description="Helical" evidence="5">
    <location>
        <begin position="202"/>
        <end position="221"/>
    </location>
</feature>
<comment type="caution">
    <text evidence="7">The sequence shown here is derived from an EMBL/GenBank/DDBJ whole genome shotgun (WGS) entry which is preliminary data.</text>
</comment>
<keyword evidence="2 5" id="KW-0812">Transmembrane</keyword>
<dbReference type="AlphaFoldDB" id="A0A8H5ZRS7"/>
<feature type="transmembrane region" description="Helical" evidence="5">
    <location>
        <begin position="343"/>
        <end position="365"/>
    </location>
</feature>
<feature type="transmembrane region" description="Helical" evidence="5">
    <location>
        <begin position="256"/>
        <end position="282"/>
    </location>
</feature>
<evidence type="ECO:0000256" key="2">
    <source>
        <dbReference type="ARBA" id="ARBA00022692"/>
    </source>
</evidence>
<evidence type="ECO:0000256" key="1">
    <source>
        <dbReference type="ARBA" id="ARBA00004141"/>
    </source>
</evidence>
<accession>A0A8H5ZRS7</accession>
<dbReference type="GO" id="GO:0016020">
    <property type="term" value="C:membrane"/>
    <property type="evidence" value="ECO:0007669"/>
    <property type="project" value="UniProtKB-SubCell"/>
</dbReference>
<gene>
    <name evidence="7" type="ORF">GGP41_006711</name>
</gene>
<evidence type="ECO:0000313" key="7">
    <source>
        <dbReference type="EMBL" id="KAF5853929.1"/>
    </source>
</evidence>
<evidence type="ECO:0000256" key="4">
    <source>
        <dbReference type="ARBA" id="ARBA00023136"/>
    </source>
</evidence>
<protein>
    <recommendedName>
        <fullName evidence="6">Wax synthase domain-containing protein</fullName>
    </recommendedName>
</protein>
<comment type="subcellular location">
    <subcellularLocation>
        <location evidence="1">Membrane</location>
        <topology evidence="1">Multi-pass membrane protein</topology>
    </subcellularLocation>
</comment>
<organism evidence="7 8">
    <name type="scientific">Cochliobolus sativus</name>
    <name type="common">Common root rot and spot blotch fungus</name>
    <name type="synonym">Bipolaris sorokiniana</name>
    <dbReference type="NCBI Taxonomy" id="45130"/>
    <lineage>
        <taxon>Eukaryota</taxon>
        <taxon>Fungi</taxon>
        <taxon>Dikarya</taxon>
        <taxon>Ascomycota</taxon>
        <taxon>Pezizomycotina</taxon>
        <taxon>Dothideomycetes</taxon>
        <taxon>Pleosporomycetidae</taxon>
        <taxon>Pleosporales</taxon>
        <taxon>Pleosporineae</taxon>
        <taxon>Pleosporaceae</taxon>
        <taxon>Bipolaris</taxon>
    </lineage>
</organism>
<evidence type="ECO:0000256" key="5">
    <source>
        <dbReference type="SAM" id="Phobius"/>
    </source>
</evidence>
<feature type="transmembrane region" description="Helical" evidence="5">
    <location>
        <begin position="400"/>
        <end position="418"/>
    </location>
</feature>
<evidence type="ECO:0000256" key="3">
    <source>
        <dbReference type="ARBA" id="ARBA00022989"/>
    </source>
</evidence>
<evidence type="ECO:0000259" key="6">
    <source>
        <dbReference type="Pfam" id="PF13813"/>
    </source>
</evidence>
<dbReference type="EMBL" id="WNKQ01000001">
    <property type="protein sequence ID" value="KAF5853929.1"/>
    <property type="molecule type" value="Genomic_DNA"/>
</dbReference>
<sequence>MSIVRHDHDFSFFRDDEEAAKMAVSLQLPPIFLYLQFPILFLNNAVALALGPERQFLRVSISLPILVVFVAQSLYREWDVGWGYKYGMETFGMCLVYFYIGWILLKSPDKEGWYKIQYGKGNEQEKDKDKMTNGKMNGNGVPAKKRYQHVPGGAGTTFWSRLWWATRLSFTNRYVGWSQQVKGVVMEVPSDYPRLRFIVEKLIHGLIYWAISDILTAYSAASPYGTFADLQSSSAKPYQPFAPDAPFWAVRFWYTWVHILITWSTLSICFALNSILAVALGFANPRDCPSGFGHVRDLWSVRQAWSVVWHQQLRFICSAPAMWLARDVFGFPKGSFGSRYVQLFVTFTNSAIIHSAAAMLVNQAWSDDGGSVFFMSQAVIILVEDHLIALGKKMGFRDNLMWRMVGLVWTVIMIGWPAEYWIRRQISYGIWVHERSPDLLGIGPK</sequence>
<name>A0A8H5ZRS7_COCSA</name>
<reference evidence="7" key="1">
    <citation type="submission" date="2019-11" db="EMBL/GenBank/DDBJ databases">
        <title>Bipolaris sorokiniana Genome sequencing.</title>
        <authorList>
            <person name="Wang H."/>
        </authorList>
    </citation>
    <scope>NUCLEOTIDE SEQUENCE</scope>
</reference>
<dbReference type="InterPro" id="IPR032805">
    <property type="entry name" value="Wax_synthase_dom"/>
</dbReference>
<feature type="transmembrane region" description="Helical" evidence="5">
    <location>
        <begin position="57"/>
        <end position="75"/>
    </location>
</feature>
<keyword evidence="3 5" id="KW-1133">Transmembrane helix</keyword>
<dbReference type="Pfam" id="PF13813">
    <property type="entry name" value="MBOAT_2"/>
    <property type="match status" value="1"/>
</dbReference>
<keyword evidence="4 5" id="KW-0472">Membrane</keyword>
<feature type="domain" description="Wax synthase" evidence="6">
    <location>
        <begin position="288"/>
        <end position="375"/>
    </location>
</feature>
<proteinExistence type="predicted"/>
<feature type="transmembrane region" description="Helical" evidence="5">
    <location>
        <begin position="87"/>
        <end position="105"/>
    </location>
</feature>
<dbReference type="Proteomes" id="UP000624244">
    <property type="component" value="Unassembled WGS sequence"/>
</dbReference>
<feature type="transmembrane region" description="Helical" evidence="5">
    <location>
        <begin position="31"/>
        <end position="50"/>
    </location>
</feature>